<dbReference type="InterPro" id="IPR004392">
    <property type="entry name" value="Hyd_mat_HypB"/>
</dbReference>
<dbReference type="SUPFAM" id="SSF52540">
    <property type="entry name" value="P-loop containing nucleoside triphosphate hydrolases"/>
    <property type="match status" value="1"/>
</dbReference>
<evidence type="ECO:0000313" key="2">
    <source>
        <dbReference type="EMBL" id="BBO86480.1"/>
    </source>
</evidence>
<dbReference type="EMBL" id="AP021876">
    <property type="protein sequence ID" value="BBO86480.1"/>
    <property type="molecule type" value="Genomic_DNA"/>
</dbReference>
<dbReference type="PANTHER" id="PTHR30134:SF1">
    <property type="entry name" value="COBW_HYPB_UREG NUCLEOTIDE-BINDING DOMAIN-CONTAINING PROTEIN"/>
    <property type="match status" value="1"/>
</dbReference>
<dbReference type="GO" id="GO:0008270">
    <property type="term" value="F:zinc ion binding"/>
    <property type="evidence" value="ECO:0007669"/>
    <property type="project" value="TreeGrafter"/>
</dbReference>
<sequence>MLLRFVIVAGPPSAGKTSVMRHTLGHLLAEKIPVAACKIDCPRQTPDAMRYRDLGIPVAAGVSGCLCPDRFYTANLKDVWWWAQGQKAEVVVLETAGLCHRCVPWMVGGRSIFVIDHQSGLDMSTKFSPLIAAADIVAVTKADQVSELESRILRRRTAQINPRAPVIDVNGLTGRGSKCLGEAILNDRPLGKSHGALAYPMPAATCACCTNDAAAGHADSEGPTIKRRLCA</sequence>
<feature type="domain" description="CobW/HypB/UreG nucleotide-binding" evidence="1">
    <location>
        <begin position="6"/>
        <end position="167"/>
    </location>
</feature>
<dbReference type="Pfam" id="PF02492">
    <property type="entry name" value="cobW"/>
    <property type="match status" value="1"/>
</dbReference>
<evidence type="ECO:0000313" key="3">
    <source>
        <dbReference type="Proteomes" id="UP000425960"/>
    </source>
</evidence>
<dbReference type="PANTHER" id="PTHR30134">
    <property type="entry name" value="HYDROGENASE PROTEIN ASSEMBLY PROTEIN, NICKEL CHAPERONE"/>
    <property type="match status" value="1"/>
</dbReference>
<dbReference type="InterPro" id="IPR003495">
    <property type="entry name" value="CobW/HypB/UreG_nucleotide-bd"/>
</dbReference>
<protein>
    <recommendedName>
        <fullName evidence="1">CobW/HypB/UreG nucleotide-binding domain-containing protein</fullName>
    </recommendedName>
</protein>
<accession>A0A5K8A2I0</accession>
<dbReference type="Proteomes" id="UP000425960">
    <property type="component" value="Chromosome"/>
</dbReference>
<dbReference type="RefSeq" id="WP_155325757.1">
    <property type="nucleotide sequence ID" value="NZ_AP021876.1"/>
</dbReference>
<name>A0A5K8A2I0_9BACT</name>
<dbReference type="Gene3D" id="3.40.50.300">
    <property type="entry name" value="P-loop containing nucleotide triphosphate hydrolases"/>
    <property type="match status" value="1"/>
</dbReference>
<dbReference type="GO" id="GO:0051604">
    <property type="term" value="P:protein maturation"/>
    <property type="evidence" value="ECO:0007669"/>
    <property type="project" value="InterPro"/>
</dbReference>
<dbReference type="AlphaFoldDB" id="A0A5K8A2I0"/>
<proteinExistence type="predicted"/>
<dbReference type="InterPro" id="IPR027417">
    <property type="entry name" value="P-loop_NTPase"/>
</dbReference>
<dbReference type="GO" id="GO:0003924">
    <property type="term" value="F:GTPase activity"/>
    <property type="evidence" value="ECO:0007669"/>
    <property type="project" value="InterPro"/>
</dbReference>
<dbReference type="KEGG" id="dov:DSCO28_70460"/>
<evidence type="ECO:0000259" key="1">
    <source>
        <dbReference type="Pfam" id="PF02492"/>
    </source>
</evidence>
<reference evidence="2 3" key="1">
    <citation type="submission" date="2019-11" db="EMBL/GenBank/DDBJ databases">
        <title>Comparative genomics of hydrocarbon-degrading Desulfosarcina strains.</title>
        <authorList>
            <person name="Watanabe M."/>
            <person name="Kojima H."/>
            <person name="Fukui M."/>
        </authorList>
    </citation>
    <scope>NUCLEOTIDE SEQUENCE [LARGE SCALE GENOMIC DNA]</scope>
    <source>
        <strain evidence="2 3">28bB2T</strain>
    </source>
</reference>
<gene>
    <name evidence="2" type="ORF">DSCO28_70460</name>
</gene>
<dbReference type="GO" id="GO:0016151">
    <property type="term" value="F:nickel cation binding"/>
    <property type="evidence" value="ECO:0007669"/>
    <property type="project" value="InterPro"/>
</dbReference>
<organism evidence="2 3">
    <name type="scientific">Desulfosarcina ovata subsp. sediminis</name>
    <dbReference type="NCBI Taxonomy" id="885957"/>
    <lineage>
        <taxon>Bacteria</taxon>
        <taxon>Pseudomonadati</taxon>
        <taxon>Thermodesulfobacteriota</taxon>
        <taxon>Desulfobacteria</taxon>
        <taxon>Desulfobacterales</taxon>
        <taxon>Desulfosarcinaceae</taxon>
        <taxon>Desulfosarcina</taxon>
    </lineage>
</organism>